<evidence type="ECO:0000313" key="1">
    <source>
        <dbReference type="EMBL" id="MCI2285464.1"/>
    </source>
</evidence>
<dbReference type="NCBIfam" id="NF047376">
    <property type="entry name" value="TAA_AbiEi"/>
    <property type="match status" value="1"/>
</dbReference>
<accession>A0ABS9X5G4</accession>
<comment type="caution">
    <text evidence="1">The sequence shown here is derived from an EMBL/GenBank/DDBJ whole genome shotgun (WGS) entry which is preliminary data.</text>
</comment>
<keyword evidence="2" id="KW-1185">Reference proteome</keyword>
<protein>
    <recommendedName>
        <fullName evidence="3">Transcriptional regulator, AbiEi antitoxin, Type IV TA system</fullName>
    </recommendedName>
</protein>
<evidence type="ECO:0008006" key="3">
    <source>
        <dbReference type="Google" id="ProtNLM"/>
    </source>
</evidence>
<dbReference type="Proteomes" id="UP001139646">
    <property type="component" value="Unassembled WGS sequence"/>
</dbReference>
<proteinExistence type="predicted"/>
<name>A0ABS9X5G4_9GAMM</name>
<reference evidence="1" key="1">
    <citation type="submission" date="2022-01" db="EMBL/GenBank/DDBJ databases">
        <title>Colwellia maritima, isolated from seawater.</title>
        <authorList>
            <person name="Kristyanto S."/>
            <person name="Jung J."/>
            <person name="Jeon C.O."/>
        </authorList>
    </citation>
    <scope>NUCLEOTIDE SEQUENCE</scope>
    <source>
        <strain evidence="1">MSW7</strain>
    </source>
</reference>
<dbReference type="InterPro" id="IPR059220">
    <property type="entry name" value="AbiEi"/>
</dbReference>
<gene>
    <name evidence="1" type="ORF">L3081_21295</name>
</gene>
<dbReference type="EMBL" id="JAKKSL010000005">
    <property type="protein sequence ID" value="MCI2285464.1"/>
    <property type="molecule type" value="Genomic_DNA"/>
</dbReference>
<organism evidence="1 2">
    <name type="scientific">Colwellia maritima</name>
    <dbReference type="NCBI Taxonomy" id="2912588"/>
    <lineage>
        <taxon>Bacteria</taxon>
        <taxon>Pseudomonadati</taxon>
        <taxon>Pseudomonadota</taxon>
        <taxon>Gammaproteobacteria</taxon>
        <taxon>Alteromonadales</taxon>
        <taxon>Colwelliaceae</taxon>
        <taxon>Colwellia</taxon>
    </lineage>
</organism>
<sequence length="194" mass="22476">MKTLELQQRLQKLELQTNTALFSYNQAKVLFADENEQAMYTALCRLTKKGVIEKVCKGVWLNPLSRFAQNDTRLEELALLLRFNHYNYVSLETVLSQASIISRQMFSYLTVMTTGASKVVKASFGTIEFTHTKRDLVELCHYKIPQGHKMPWASVDIAYRDLKRIGRNIDMIDMNELQNYFAEQAQSIHMKADK</sequence>
<evidence type="ECO:0000313" key="2">
    <source>
        <dbReference type="Proteomes" id="UP001139646"/>
    </source>
</evidence>
<dbReference type="RefSeq" id="WP_242288345.1">
    <property type="nucleotide sequence ID" value="NZ_JAKKSL010000005.1"/>
</dbReference>